<feature type="region of interest" description="Disordered" evidence="1">
    <location>
        <begin position="216"/>
        <end position="242"/>
    </location>
</feature>
<feature type="compositionally biased region" description="Polar residues" evidence="1">
    <location>
        <begin position="394"/>
        <end position="406"/>
    </location>
</feature>
<feature type="compositionally biased region" description="Polar residues" evidence="1">
    <location>
        <begin position="23"/>
        <end position="48"/>
    </location>
</feature>
<feature type="compositionally biased region" description="Low complexity" evidence="1">
    <location>
        <begin position="413"/>
        <end position="470"/>
    </location>
</feature>
<feature type="compositionally biased region" description="Acidic residues" evidence="1">
    <location>
        <begin position="272"/>
        <end position="283"/>
    </location>
</feature>
<feature type="region of interest" description="Disordered" evidence="1">
    <location>
        <begin position="316"/>
        <end position="362"/>
    </location>
</feature>
<dbReference type="KEGG" id="mrr:Moror_7047"/>
<evidence type="ECO:0000313" key="2">
    <source>
        <dbReference type="EMBL" id="ESK96387.1"/>
    </source>
</evidence>
<feature type="region of interest" description="Disordered" evidence="1">
    <location>
        <begin position="394"/>
        <end position="557"/>
    </location>
</feature>
<feature type="compositionally biased region" description="Basic and acidic residues" evidence="1">
    <location>
        <begin position="546"/>
        <end position="557"/>
    </location>
</feature>
<reference evidence="2 3" key="1">
    <citation type="journal article" date="2014" name="BMC Genomics">
        <title>Genome and secretome analysis of the hemibiotrophic fungal pathogen, Moniliophthora roreri, which causes frosty pod rot disease of cacao: mechanisms of the biotrophic and necrotrophic phases.</title>
        <authorList>
            <person name="Meinhardt L.W."/>
            <person name="Costa G.G.L."/>
            <person name="Thomazella D.P.T."/>
            <person name="Teixeira P.J.P.L."/>
            <person name="Carazzolle M.F."/>
            <person name="Schuster S.C."/>
            <person name="Carlson J.E."/>
            <person name="Guiltinan M.J."/>
            <person name="Mieczkowski P."/>
            <person name="Farmer A."/>
            <person name="Ramaraj T."/>
            <person name="Crozier J."/>
            <person name="Davis R.E."/>
            <person name="Shao J."/>
            <person name="Melnick R.L."/>
            <person name="Pereira G.A.G."/>
            <person name="Bailey B.A."/>
        </authorList>
    </citation>
    <scope>NUCLEOTIDE SEQUENCE [LARGE SCALE GENOMIC DNA]</scope>
    <source>
        <strain evidence="2 3">MCA 2997</strain>
    </source>
</reference>
<protein>
    <submittedName>
        <fullName evidence="2">Uncharacterized protein</fullName>
    </submittedName>
</protein>
<organism evidence="2 3">
    <name type="scientific">Moniliophthora roreri (strain MCA 2997)</name>
    <name type="common">Cocoa frosty pod rot fungus</name>
    <name type="synonym">Crinipellis roreri</name>
    <dbReference type="NCBI Taxonomy" id="1381753"/>
    <lineage>
        <taxon>Eukaryota</taxon>
        <taxon>Fungi</taxon>
        <taxon>Dikarya</taxon>
        <taxon>Basidiomycota</taxon>
        <taxon>Agaricomycotina</taxon>
        <taxon>Agaricomycetes</taxon>
        <taxon>Agaricomycetidae</taxon>
        <taxon>Agaricales</taxon>
        <taxon>Marasmiineae</taxon>
        <taxon>Marasmiaceae</taxon>
        <taxon>Moniliophthora</taxon>
    </lineage>
</organism>
<dbReference type="Proteomes" id="UP000017559">
    <property type="component" value="Unassembled WGS sequence"/>
</dbReference>
<sequence length="578" mass="65585">MSSPAKRSPTSSLESPSKRRRLSNTSTSHDTQPISISRSYSLPTTPSSRFRHSQSLFTPSSSYSSTQTCYPTYPIDSPTNPFGRKRSLLPQLPAPTKFSRHVVLRFQLFRRGIEGGVGKERSEGVYRVVQVPLAYTFQHLKELIGFLFGGEKDEEREEDGQGQEEEHLFEIRRDVEMCSRAYRRGKVKKSRVETRLSSSRDPYRWKTEWDSEFDADSFFGATQKQEEDEDAEGEDDDEEEIDELDEEVKWEAEEDLTLAHVWIPPSAASASESDEDEDEDNGTDDVKETKPSMPSVAIVYFHISAQAQTQIHITLNDEPLPPNQRRRGKGNAPYVFKARGRVSLSPRNEEDEGEEDYTKRMSSKLWNKPGDAFEKYLKRSVTLKMPSPIYRHAVSSSTSLVSTPGLTTDDVDFSSSPAMPKSSPFPSSSPFISRSYSSPSSLFSPRKSSTSLFSSARKSVSSLFSSSSTSPRKRPLFPTQTPALPPAQRKRMAYIKKRIERSKEKTRHRNRGKKKVENEAELVGYDEELVDQLNAELEEGDDDEKDKEKEQKGKIRMGDGRYLTVREAMEEVGVEQEV</sequence>
<evidence type="ECO:0000256" key="1">
    <source>
        <dbReference type="SAM" id="MobiDB-lite"/>
    </source>
</evidence>
<dbReference type="STRING" id="1381753.V2XRM2"/>
<evidence type="ECO:0000313" key="3">
    <source>
        <dbReference type="Proteomes" id="UP000017559"/>
    </source>
</evidence>
<dbReference type="EMBL" id="AWSO01000049">
    <property type="protein sequence ID" value="ESK96387.1"/>
    <property type="molecule type" value="Genomic_DNA"/>
</dbReference>
<feature type="compositionally biased region" description="Acidic residues" evidence="1">
    <location>
        <begin position="524"/>
        <end position="545"/>
    </location>
</feature>
<feature type="region of interest" description="Disordered" evidence="1">
    <location>
        <begin position="259"/>
        <end position="291"/>
    </location>
</feature>
<dbReference type="AlphaFoldDB" id="V2XRM2"/>
<gene>
    <name evidence="2" type="ORF">Moror_7047</name>
</gene>
<name>V2XRM2_MONRO</name>
<feature type="compositionally biased region" description="Acidic residues" evidence="1">
    <location>
        <begin position="226"/>
        <end position="242"/>
    </location>
</feature>
<feature type="compositionally biased region" description="Basic residues" evidence="1">
    <location>
        <begin position="488"/>
        <end position="514"/>
    </location>
</feature>
<dbReference type="HOGENOM" id="CLU_019697_0_0_1"/>
<feature type="region of interest" description="Disordered" evidence="1">
    <location>
        <begin position="1"/>
        <end position="84"/>
    </location>
</feature>
<feature type="compositionally biased region" description="Polar residues" evidence="1">
    <location>
        <begin position="1"/>
        <end position="15"/>
    </location>
</feature>
<keyword evidence="3" id="KW-1185">Reference proteome</keyword>
<accession>V2XRM2</accession>
<feature type="compositionally biased region" description="Low complexity" evidence="1">
    <location>
        <begin position="53"/>
        <end position="74"/>
    </location>
</feature>
<proteinExistence type="predicted"/>
<dbReference type="OrthoDB" id="2940229at2759"/>
<comment type="caution">
    <text evidence="2">The sequence shown here is derived from an EMBL/GenBank/DDBJ whole genome shotgun (WGS) entry which is preliminary data.</text>
</comment>